<keyword evidence="4" id="KW-1185">Reference proteome</keyword>
<feature type="transmembrane region" description="Helical" evidence="2">
    <location>
        <begin position="321"/>
        <end position="343"/>
    </location>
</feature>
<keyword evidence="2" id="KW-0812">Transmembrane</keyword>
<evidence type="ECO:0000256" key="2">
    <source>
        <dbReference type="SAM" id="Phobius"/>
    </source>
</evidence>
<dbReference type="EMBL" id="FOFR01000037">
    <property type="protein sequence ID" value="SES34969.1"/>
    <property type="molecule type" value="Genomic_DNA"/>
</dbReference>
<feature type="transmembrane region" description="Helical" evidence="2">
    <location>
        <begin position="407"/>
        <end position="429"/>
    </location>
</feature>
<keyword evidence="2" id="KW-0472">Membrane</keyword>
<dbReference type="OrthoDB" id="4532668at2"/>
<dbReference type="RefSeq" id="WP_089962072.1">
    <property type="nucleotide sequence ID" value="NZ_FOFR01000037.1"/>
</dbReference>
<keyword evidence="2" id="KW-1133">Transmembrane helix</keyword>
<accession>A0A1H9WMH0</accession>
<sequence>MTSDPAPGEGRVSGNTFHGPAPFQVGDNNVQNIHLHGPGAPKPRHRPLVLAGAAHTTRQELASAIRRNWDAARRQFFEGADARSEGWLGLLAWLRALDDLSPADLGALVELIDHRLRNDALPADVKLLHLLCWLDPEGEATYRGDRVTVPGLIDACLGERETPLAQDLFRYPLLDALSRFRELHALSGVQDAWDDRCRWWEGLGYRVPVKTNAARLLLLSVLDDPRASERLRKRAKAFPVPDEPVEWYEKLLDRVGGADTPLAQVVRIMYAKSAADDVLWERERRQAERELRERERTQWERRCALDAYQTRRTTPEAQRLAVLRAAAWHGMWGVFTAIGYWLAWGKDGVFPATRAMYFQIAVLTLAALVNRIPQVRQLGSAYRPPVLHVLKWLPTTFAGLRRALGKLVLLGSFLFVQDLLAELVIIPFHEKPNVTHTGATLASIPFFLLFIAGPALVLINGYGARTWDEEHQRWMQRFRQSSE</sequence>
<evidence type="ECO:0000313" key="3">
    <source>
        <dbReference type="EMBL" id="SES34969.1"/>
    </source>
</evidence>
<evidence type="ECO:0000313" key="4">
    <source>
        <dbReference type="Proteomes" id="UP000199352"/>
    </source>
</evidence>
<reference evidence="4" key="1">
    <citation type="submission" date="2016-10" db="EMBL/GenBank/DDBJ databases">
        <authorList>
            <person name="Varghese N."/>
            <person name="Submissions S."/>
        </authorList>
    </citation>
    <scope>NUCLEOTIDE SEQUENCE [LARGE SCALE GENOMIC DNA]</scope>
    <source>
        <strain evidence="4">CGMCC 4.3525</strain>
    </source>
</reference>
<feature type="transmembrane region" description="Helical" evidence="2">
    <location>
        <begin position="355"/>
        <end position="373"/>
    </location>
</feature>
<dbReference type="AlphaFoldDB" id="A0A1H9WMH0"/>
<dbReference type="Proteomes" id="UP000199352">
    <property type="component" value="Unassembled WGS sequence"/>
</dbReference>
<evidence type="ECO:0000256" key="1">
    <source>
        <dbReference type="SAM" id="MobiDB-lite"/>
    </source>
</evidence>
<dbReference type="STRING" id="402600.SAMN05216188_1379"/>
<protein>
    <submittedName>
        <fullName evidence="3">Uncharacterized protein</fullName>
    </submittedName>
</protein>
<proteinExistence type="predicted"/>
<feature type="transmembrane region" description="Helical" evidence="2">
    <location>
        <begin position="441"/>
        <end position="463"/>
    </location>
</feature>
<gene>
    <name evidence="3" type="ORF">SAMN05216188_1379</name>
</gene>
<name>A0A1H9WMH0_9PSEU</name>
<feature type="region of interest" description="Disordered" evidence="1">
    <location>
        <begin position="1"/>
        <end position="24"/>
    </location>
</feature>
<organism evidence="3 4">
    <name type="scientific">Lentzea xinjiangensis</name>
    <dbReference type="NCBI Taxonomy" id="402600"/>
    <lineage>
        <taxon>Bacteria</taxon>
        <taxon>Bacillati</taxon>
        <taxon>Actinomycetota</taxon>
        <taxon>Actinomycetes</taxon>
        <taxon>Pseudonocardiales</taxon>
        <taxon>Pseudonocardiaceae</taxon>
        <taxon>Lentzea</taxon>
    </lineage>
</organism>